<dbReference type="EMBL" id="CP011797">
    <property type="protein sequence ID" value="ATX75894.1"/>
    <property type="molecule type" value="Genomic_DNA"/>
</dbReference>
<sequence length="118" mass="13763">MHLYMLAEQDDLDDFAEALFQELQIWAEPKTTIEAIYRHDEAQQASLSKRAIEVGIELTISKAQKLKEPLNQLYDFAKKYKCDFSVGIIEDDKRSDVCFFGFEEGRPDMFEIANYLEL</sequence>
<evidence type="ECO:0000313" key="2">
    <source>
        <dbReference type="Proteomes" id="UP000229757"/>
    </source>
</evidence>
<proteinExistence type="predicted"/>
<dbReference type="Proteomes" id="UP000229757">
    <property type="component" value="Chromosome"/>
</dbReference>
<reference evidence="1 2" key="1">
    <citation type="journal article" date="2017" name="Environ. Microbiol.">
        <title>Genomic and physiological analyses of 'Reinekea forsetii' reveal a versatile opportunistic lifestyle during spring algae blooms.</title>
        <authorList>
            <person name="Avci B."/>
            <person name="Hahnke R.L."/>
            <person name="Chafee M."/>
            <person name="Fischer T."/>
            <person name="Gruber-Vodicka H."/>
            <person name="Tegetmeyer H.E."/>
            <person name="Harder J."/>
            <person name="Fuchs B.M."/>
            <person name="Amann R.I."/>
            <person name="Teeling H."/>
        </authorList>
    </citation>
    <scope>NUCLEOTIDE SEQUENCE [LARGE SCALE GENOMIC DNA]</scope>
    <source>
        <strain evidence="1 2">Hel1_31_D35</strain>
    </source>
</reference>
<dbReference type="RefSeq" id="WP_100256272.1">
    <property type="nucleotide sequence ID" value="NZ_CP011797.1"/>
</dbReference>
<gene>
    <name evidence="1" type="ORF">REIFOR_00726</name>
</gene>
<protein>
    <submittedName>
        <fullName evidence="1">Uncharacterized protein</fullName>
    </submittedName>
</protein>
<dbReference type="KEGG" id="rfo:REIFOR_00726"/>
<accession>A0A2K8KRF6</accession>
<keyword evidence="2" id="KW-1185">Reference proteome</keyword>
<name>A0A2K8KRF6_9GAMM</name>
<dbReference type="OrthoDB" id="5740331at2"/>
<evidence type="ECO:0000313" key="1">
    <source>
        <dbReference type="EMBL" id="ATX75894.1"/>
    </source>
</evidence>
<dbReference type="AlphaFoldDB" id="A0A2K8KRF6"/>
<organism evidence="1 2">
    <name type="scientific">Reinekea forsetii</name>
    <dbReference type="NCBI Taxonomy" id="1336806"/>
    <lineage>
        <taxon>Bacteria</taxon>
        <taxon>Pseudomonadati</taxon>
        <taxon>Pseudomonadota</taxon>
        <taxon>Gammaproteobacteria</taxon>
        <taxon>Oceanospirillales</taxon>
        <taxon>Saccharospirillaceae</taxon>
        <taxon>Reinekea</taxon>
    </lineage>
</organism>